<feature type="region of interest" description="Disordered" evidence="1">
    <location>
        <begin position="167"/>
        <end position="195"/>
    </location>
</feature>
<feature type="region of interest" description="Disordered" evidence="1">
    <location>
        <begin position="418"/>
        <end position="511"/>
    </location>
</feature>
<feature type="compositionally biased region" description="Basic residues" evidence="1">
    <location>
        <begin position="185"/>
        <end position="195"/>
    </location>
</feature>
<organism evidence="2 3">
    <name type="scientific">Jaapia argillacea MUCL 33604</name>
    <dbReference type="NCBI Taxonomy" id="933084"/>
    <lineage>
        <taxon>Eukaryota</taxon>
        <taxon>Fungi</taxon>
        <taxon>Dikarya</taxon>
        <taxon>Basidiomycota</taxon>
        <taxon>Agaricomycotina</taxon>
        <taxon>Agaricomycetes</taxon>
        <taxon>Agaricomycetidae</taxon>
        <taxon>Jaapiales</taxon>
        <taxon>Jaapiaceae</taxon>
        <taxon>Jaapia</taxon>
    </lineage>
</organism>
<dbReference type="EMBL" id="KL197731">
    <property type="protein sequence ID" value="KDQ53938.1"/>
    <property type="molecule type" value="Genomic_DNA"/>
</dbReference>
<sequence length="618" mass="67440">MAQSNSDTTSPTPFSPFSTRSVASEGTSDEAGDLGAFTSVFRALNYLRQPSIPNTNVNVTPTSSLLVSPSDYESDAPGVPSAWSQDPIAPYLSESSQDTASNHSRSIRSDQDSAASDTEGDVDDPSAKLNVVGGGVDYHPSLGYLDEALNFIAAERARLAAQREARLQQPAAVAEPDWKHPADTRRKRRRRKAKSLVRILRRDEDIDLVGTNGAPARDLEDEDDDSSQSSPENSFPPSYYKSTPPTPPRTQKERRKQRALYVDTNPRLGRSRSTPSLRLTVSVPLDPKALQLRALAHKLRLLFPEDISTLSSILSVDSPESSPFVDPRGPSPRSDDAPIHVFVDHSNILIGFLNYLKRHLHHSLRKGRHLSHAALALILERGRPISRRVLVTSSPLYQPMDSAEQLGYEVRVYARVPDTGDGQDRQRHSGDFSSMKIKGRQTAPPLRGHAHKKSNGGSTSTESDQGVAGATGSNSKRPIARGHGKTQSFSSALPVPSTSTSTATSGASTSATARLRYREQGVDELLQLKFHQAIADVDIPPPNATIVLATGDGNVGQFNEEGFLGCVRTALKKGWRVELYAWEDGLSRAWMREFGEGPFAERFRIVGLEKFGADLIEI</sequence>
<gene>
    <name evidence="2" type="ORF">JAAARDRAFT_61024</name>
</gene>
<reference evidence="3" key="1">
    <citation type="journal article" date="2014" name="Proc. Natl. Acad. Sci. U.S.A.">
        <title>Extensive sampling of basidiomycete genomes demonstrates inadequacy of the white-rot/brown-rot paradigm for wood decay fungi.</title>
        <authorList>
            <person name="Riley R."/>
            <person name="Salamov A.A."/>
            <person name="Brown D.W."/>
            <person name="Nagy L.G."/>
            <person name="Floudas D."/>
            <person name="Held B.W."/>
            <person name="Levasseur A."/>
            <person name="Lombard V."/>
            <person name="Morin E."/>
            <person name="Otillar R."/>
            <person name="Lindquist E.A."/>
            <person name="Sun H."/>
            <person name="LaButti K.M."/>
            <person name="Schmutz J."/>
            <person name="Jabbour D."/>
            <person name="Luo H."/>
            <person name="Baker S.E."/>
            <person name="Pisabarro A.G."/>
            <person name="Walton J.D."/>
            <person name="Blanchette R.A."/>
            <person name="Henrissat B."/>
            <person name="Martin F."/>
            <person name="Cullen D."/>
            <person name="Hibbett D.S."/>
            <person name="Grigoriev I.V."/>
        </authorList>
    </citation>
    <scope>NUCLEOTIDE SEQUENCE [LARGE SCALE GENOMIC DNA]</scope>
    <source>
        <strain evidence="3">MUCL 33604</strain>
    </source>
</reference>
<evidence type="ECO:0000313" key="2">
    <source>
        <dbReference type="EMBL" id="KDQ53938.1"/>
    </source>
</evidence>
<feature type="region of interest" description="Disordered" evidence="1">
    <location>
        <begin position="209"/>
        <end position="275"/>
    </location>
</feature>
<feature type="compositionally biased region" description="Polar residues" evidence="1">
    <location>
        <begin position="455"/>
        <end position="464"/>
    </location>
</feature>
<feature type="region of interest" description="Disordered" evidence="1">
    <location>
        <begin position="68"/>
        <end position="128"/>
    </location>
</feature>
<evidence type="ECO:0000256" key="1">
    <source>
        <dbReference type="SAM" id="MobiDB-lite"/>
    </source>
</evidence>
<dbReference type="HOGENOM" id="CLU_015162_0_0_1"/>
<protein>
    <recommendedName>
        <fullName evidence="4">NYN domain-containing protein</fullName>
    </recommendedName>
</protein>
<evidence type="ECO:0008006" key="4">
    <source>
        <dbReference type="Google" id="ProtNLM"/>
    </source>
</evidence>
<name>A0A067PGC8_9AGAM</name>
<feature type="compositionally biased region" description="Low complexity" evidence="1">
    <location>
        <begin position="8"/>
        <end position="19"/>
    </location>
</feature>
<evidence type="ECO:0000313" key="3">
    <source>
        <dbReference type="Proteomes" id="UP000027265"/>
    </source>
</evidence>
<feature type="compositionally biased region" description="Low complexity" evidence="1">
    <location>
        <begin position="227"/>
        <end position="243"/>
    </location>
</feature>
<accession>A0A067PGC8</accession>
<keyword evidence="3" id="KW-1185">Reference proteome</keyword>
<proteinExistence type="predicted"/>
<dbReference type="Proteomes" id="UP000027265">
    <property type="component" value="Unassembled WGS sequence"/>
</dbReference>
<feature type="region of interest" description="Disordered" evidence="1">
    <location>
        <begin position="1"/>
        <end position="32"/>
    </location>
</feature>
<dbReference type="CDD" id="cd18724">
    <property type="entry name" value="PIN_LabA-like"/>
    <property type="match status" value="1"/>
</dbReference>
<dbReference type="STRING" id="933084.A0A067PGC8"/>
<dbReference type="OrthoDB" id="5590473at2759"/>
<feature type="compositionally biased region" description="Polar residues" evidence="1">
    <location>
        <begin position="93"/>
        <end position="104"/>
    </location>
</feature>
<dbReference type="InParanoid" id="A0A067PGC8"/>
<dbReference type="AlphaFoldDB" id="A0A067PGC8"/>
<feature type="compositionally biased region" description="Low complexity" evidence="1">
    <location>
        <begin position="497"/>
        <end position="511"/>
    </location>
</feature>